<accession>A0A5B6UVV2</accession>
<dbReference type="GO" id="GO:0008171">
    <property type="term" value="F:O-methyltransferase activity"/>
    <property type="evidence" value="ECO:0007669"/>
    <property type="project" value="UniProtKB-UniRule"/>
</dbReference>
<keyword evidence="4" id="KW-1185">Reference proteome</keyword>
<dbReference type="EC" id="2.1.1.-" evidence="1"/>
<evidence type="ECO:0000256" key="1">
    <source>
        <dbReference type="RuleBase" id="RU367087"/>
    </source>
</evidence>
<sequence>MTLVGKNIPGIIPPLFEGPIIDTSKTSPERKPPPSTNSKMTLLLSVTKWIHLNWGDDGLITAFAKIWRLLRPNAYTVCTISHVNLHMIMNRVAFLYWNLNLGHHMKGTAQSLRYILFT</sequence>
<dbReference type="EMBL" id="SMMG02000010">
    <property type="protein sequence ID" value="KAA3457815.1"/>
    <property type="molecule type" value="Genomic_DNA"/>
</dbReference>
<dbReference type="GO" id="GO:0032259">
    <property type="term" value="P:methylation"/>
    <property type="evidence" value="ECO:0007669"/>
    <property type="project" value="UniProtKB-KW"/>
</dbReference>
<dbReference type="Proteomes" id="UP000325315">
    <property type="component" value="Unassembled WGS sequence"/>
</dbReference>
<feature type="domain" description="RNA methyltransferase bin3 C-terminal" evidence="2">
    <location>
        <begin position="40"/>
        <end position="75"/>
    </location>
</feature>
<organism evidence="3 4">
    <name type="scientific">Gossypium australe</name>
    <dbReference type="NCBI Taxonomy" id="47621"/>
    <lineage>
        <taxon>Eukaryota</taxon>
        <taxon>Viridiplantae</taxon>
        <taxon>Streptophyta</taxon>
        <taxon>Embryophyta</taxon>
        <taxon>Tracheophyta</taxon>
        <taxon>Spermatophyta</taxon>
        <taxon>Magnoliopsida</taxon>
        <taxon>eudicotyledons</taxon>
        <taxon>Gunneridae</taxon>
        <taxon>Pentapetalae</taxon>
        <taxon>rosids</taxon>
        <taxon>malvids</taxon>
        <taxon>Malvales</taxon>
        <taxon>Malvaceae</taxon>
        <taxon>Malvoideae</taxon>
        <taxon>Gossypium</taxon>
    </lineage>
</organism>
<dbReference type="Gene3D" id="3.40.50.150">
    <property type="entry name" value="Vaccinia Virus protein VP39"/>
    <property type="match status" value="1"/>
</dbReference>
<dbReference type="GO" id="GO:0040031">
    <property type="term" value="P:snRNA modification"/>
    <property type="evidence" value="ECO:0007669"/>
    <property type="project" value="TreeGrafter"/>
</dbReference>
<dbReference type="OrthoDB" id="10017101at2759"/>
<protein>
    <recommendedName>
        <fullName evidence="1">RNA methyltransferase</fullName>
        <ecNumber evidence="1">2.1.1.-</ecNumber>
    </recommendedName>
</protein>
<dbReference type="PANTHER" id="PTHR12315:SF0">
    <property type="entry name" value="7SK SNRNA METHYLPHOSPHATE CAPPING ENZYME"/>
    <property type="match status" value="1"/>
</dbReference>
<dbReference type="Pfam" id="PF06859">
    <property type="entry name" value="Bin3"/>
    <property type="match status" value="1"/>
</dbReference>
<reference evidence="4" key="1">
    <citation type="journal article" date="2019" name="Plant Biotechnol. J.">
        <title>Genome sequencing of the Australian wild diploid species Gossypium australe highlights disease resistance and delayed gland morphogenesis.</title>
        <authorList>
            <person name="Cai Y."/>
            <person name="Cai X."/>
            <person name="Wang Q."/>
            <person name="Wang P."/>
            <person name="Zhang Y."/>
            <person name="Cai C."/>
            <person name="Xu Y."/>
            <person name="Wang K."/>
            <person name="Zhou Z."/>
            <person name="Wang C."/>
            <person name="Geng S."/>
            <person name="Li B."/>
            <person name="Dong Q."/>
            <person name="Hou Y."/>
            <person name="Wang H."/>
            <person name="Ai P."/>
            <person name="Liu Z."/>
            <person name="Yi F."/>
            <person name="Sun M."/>
            <person name="An G."/>
            <person name="Cheng J."/>
            <person name="Zhang Y."/>
            <person name="Shi Q."/>
            <person name="Xie Y."/>
            <person name="Shi X."/>
            <person name="Chang Y."/>
            <person name="Huang F."/>
            <person name="Chen Y."/>
            <person name="Hong S."/>
            <person name="Mi L."/>
            <person name="Sun Q."/>
            <person name="Zhang L."/>
            <person name="Zhou B."/>
            <person name="Peng R."/>
            <person name="Zhang X."/>
            <person name="Liu F."/>
        </authorList>
    </citation>
    <scope>NUCLEOTIDE SEQUENCE [LARGE SCALE GENOMIC DNA]</scope>
    <source>
        <strain evidence="4">cv. PA1801</strain>
    </source>
</reference>
<dbReference type="AlphaFoldDB" id="A0A5B6UVV2"/>
<keyword evidence="1 3" id="KW-0489">Methyltransferase</keyword>
<evidence type="ECO:0000313" key="4">
    <source>
        <dbReference type="Proteomes" id="UP000325315"/>
    </source>
</evidence>
<comment type="similarity">
    <text evidence="1">Belongs to the methyltransferase superfamily.</text>
</comment>
<evidence type="ECO:0000259" key="2">
    <source>
        <dbReference type="Pfam" id="PF06859"/>
    </source>
</evidence>
<name>A0A5B6UVV2_9ROSI</name>
<dbReference type="PANTHER" id="PTHR12315">
    <property type="entry name" value="BICOID-INTERACTING PROTEIN RELATED"/>
    <property type="match status" value="1"/>
</dbReference>
<keyword evidence="1" id="KW-0949">S-adenosyl-L-methionine</keyword>
<dbReference type="InterPro" id="IPR039772">
    <property type="entry name" value="Bin3-like"/>
</dbReference>
<dbReference type="InterPro" id="IPR010675">
    <property type="entry name" value="Bin3_C"/>
</dbReference>
<dbReference type="GO" id="GO:0017069">
    <property type="term" value="F:snRNA binding"/>
    <property type="evidence" value="ECO:0007669"/>
    <property type="project" value="TreeGrafter"/>
</dbReference>
<proteinExistence type="inferred from homology"/>
<keyword evidence="1 3" id="KW-0808">Transferase</keyword>
<comment type="caution">
    <text evidence="3">The sequence shown here is derived from an EMBL/GenBank/DDBJ whole genome shotgun (WGS) entry which is preliminary data.</text>
</comment>
<dbReference type="InterPro" id="IPR029063">
    <property type="entry name" value="SAM-dependent_MTases_sf"/>
</dbReference>
<gene>
    <name evidence="3" type="ORF">EPI10_012497</name>
</gene>
<dbReference type="GO" id="GO:0008173">
    <property type="term" value="F:RNA methyltransferase activity"/>
    <property type="evidence" value="ECO:0007669"/>
    <property type="project" value="UniProtKB-UniRule"/>
</dbReference>
<evidence type="ECO:0000313" key="3">
    <source>
        <dbReference type="EMBL" id="KAA3457815.1"/>
    </source>
</evidence>